<organism evidence="1 2">
    <name type="scientific">Helicobacter suis</name>
    <dbReference type="NCBI Taxonomy" id="104628"/>
    <lineage>
        <taxon>Bacteria</taxon>
        <taxon>Pseudomonadati</taxon>
        <taxon>Campylobacterota</taxon>
        <taxon>Epsilonproteobacteria</taxon>
        <taxon>Campylobacterales</taxon>
        <taxon>Helicobacteraceae</taxon>
        <taxon>Helicobacter</taxon>
    </lineage>
</organism>
<dbReference type="AlphaFoldDB" id="A0A6J4CZD2"/>
<evidence type="ECO:0000313" key="2">
    <source>
        <dbReference type="Proteomes" id="UP000317935"/>
    </source>
</evidence>
<proteinExistence type="predicted"/>
<accession>A0A6J4CZD2</accession>
<dbReference type="EMBL" id="AP019774">
    <property type="protein sequence ID" value="BCD70575.1"/>
    <property type="molecule type" value="Genomic_DNA"/>
</dbReference>
<gene>
    <name evidence="1" type="ORF">SNTW_12200</name>
</gene>
<name>A0A6J4CZD2_9HELI</name>
<protein>
    <submittedName>
        <fullName evidence="1">Uncharacterized protein</fullName>
    </submittedName>
</protein>
<reference evidence="1 2" key="1">
    <citation type="submission" date="2019-06" db="EMBL/GenBank/DDBJ databases">
        <title>Complete genome sequence of Helicobacter suis SNTW101c.</title>
        <authorList>
            <person name="Rimbara E."/>
            <person name="Suzuki M."/>
            <person name="Matsui H."/>
            <person name="Nakamura M."/>
            <person name="Mori S."/>
            <person name="Shibayama K."/>
        </authorList>
    </citation>
    <scope>NUCLEOTIDE SEQUENCE [LARGE SCALE GENOMIC DNA]</scope>
    <source>
        <strain evidence="1 2">SNTW101c</strain>
    </source>
</reference>
<evidence type="ECO:0000313" key="1">
    <source>
        <dbReference type="EMBL" id="BCD70575.1"/>
    </source>
</evidence>
<sequence length="55" mass="5828">MPLTRIEAPLNGQSMQVNTQTNTIEKTSTGELSALDLGVNEAEISELLDQIGAAL</sequence>
<dbReference type="RefSeq" id="WP_158650254.1">
    <property type="nucleotide sequence ID" value="NZ_AP019774.1"/>
</dbReference>
<dbReference type="Proteomes" id="UP000317935">
    <property type="component" value="Chromosome"/>
</dbReference>
<dbReference type="GeneID" id="56928435"/>